<dbReference type="InterPro" id="IPR001611">
    <property type="entry name" value="Leu-rich_rpt"/>
</dbReference>
<dbReference type="PROSITE" id="PS51450">
    <property type="entry name" value="LRR"/>
    <property type="match status" value="1"/>
</dbReference>
<evidence type="ECO:0000256" key="4">
    <source>
        <dbReference type="ARBA" id="ARBA00023069"/>
    </source>
</evidence>
<evidence type="ECO:0000256" key="2">
    <source>
        <dbReference type="ARBA" id="ARBA00022614"/>
    </source>
</evidence>
<sequence>MGISLGSRLSFDGALCTVRYTGEVQGTKGQWLGVEWDDATRGKHSGEHQGVKYFQCKSRHPTAGSFVRPTRQADLALSFLQAANEKYVSELEHTSSGDGGVSSSKPIEISGKIVEEVGFEKIRKQLAELHELRFVLLDGMCVYGVLAGEGSREEYENELENIRKTCPKIIELDLSRNILRKWADVADICKQLKHLKILKLNGNRFDDIGESVILGGILELSLDDTLMEWEEAATVSKRFPSLRSLSLSGNGFTSLSCSISDTIQELILEYNGFESVHSIRQLTSLPNLKKLSLRGNRICRFGPENPPAAPDTDDIMFSRTLASLDISFNKINSWEFINMLPKVFPGLTNLRVSDNPLYDQPPASSRITNMPEYPMTVDEAYMLTLAHLSPLQTLNYSQITAQDRNNGELYYLSLIRKELAASPQSEEHRILKSHPRYRELCDTYGEVEIKRETNGSGDGIHPRSLAARLVTFNFYLSSKGPNPSAETESTAVGYEYSTAIPKSFDVYRIKAIVARHFSLAPLSFKLVWETEEWDPIEESKAEDDVWDSSDEIEETHQPTDSSALKHKDGKRFMRREEELVDSTREVGFWFSNETRQVRVRIDLAGSDEI</sequence>
<keyword evidence="9" id="KW-1185">Reference proteome</keyword>
<dbReference type="SMART" id="SM01052">
    <property type="entry name" value="CAP_GLY"/>
    <property type="match status" value="1"/>
</dbReference>
<evidence type="ECO:0000313" key="9">
    <source>
        <dbReference type="Proteomes" id="UP000091918"/>
    </source>
</evidence>
<proteinExistence type="predicted"/>
<dbReference type="Pfam" id="PF01302">
    <property type="entry name" value="CAP_GLY"/>
    <property type="match status" value="1"/>
</dbReference>
<keyword evidence="5" id="KW-0966">Cell projection</keyword>
<protein>
    <recommendedName>
        <fullName evidence="7">CAP-Gly domain-containing protein</fullName>
    </recommendedName>
</protein>
<evidence type="ECO:0000313" key="8">
    <source>
        <dbReference type="EMBL" id="OAX83423.1"/>
    </source>
</evidence>
<name>A0A1B7P327_9EURO</name>
<dbReference type="InterPro" id="IPR032675">
    <property type="entry name" value="LRR_dom_sf"/>
</dbReference>
<evidence type="ECO:0000256" key="6">
    <source>
        <dbReference type="SAM" id="MobiDB-lite"/>
    </source>
</evidence>
<dbReference type="SUPFAM" id="SSF74924">
    <property type="entry name" value="Cap-Gly domain"/>
    <property type="match status" value="1"/>
</dbReference>
<dbReference type="Gene3D" id="3.80.10.10">
    <property type="entry name" value="Ribonuclease Inhibitor"/>
    <property type="match status" value="3"/>
</dbReference>
<dbReference type="PANTHER" id="PTHR45973">
    <property type="entry name" value="PROTEIN PHOSPHATASE 1 REGULATORY SUBUNIT SDS22-RELATED"/>
    <property type="match status" value="1"/>
</dbReference>
<evidence type="ECO:0000256" key="1">
    <source>
        <dbReference type="ARBA" id="ARBA00004138"/>
    </source>
</evidence>
<dbReference type="PROSITE" id="PS50245">
    <property type="entry name" value="CAP_GLY_2"/>
    <property type="match status" value="1"/>
</dbReference>
<dbReference type="OrthoDB" id="5273213at2759"/>
<keyword evidence="3" id="KW-0677">Repeat</keyword>
<dbReference type="Gene3D" id="2.30.30.190">
    <property type="entry name" value="CAP Gly-rich-like domain"/>
    <property type="match status" value="1"/>
</dbReference>
<dbReference type="InterPro" id="IPR000938">
    <property type="entry name" value="CAP-Gly_domain"/>
</dbReference>
<feature type="region of interest" description="Disordered" evidence="6">
    <location>
        <begin position="538"/>
        <end position="568"/>
    </location>
</feature>
<dbReference type="AlphaFoldDB" id="A0A1B7P327"/>
<dbReference type="InterPro" id="IPR036859">
    <property type="entry name" value="CAP-Gly_dom_sf"/>
</dbReference>
<feature type="compositionally biased region" description="Acidic residues" evidence="6">
    <location>
        <begin position="544"/>
        <end position="553"/>
    </location>
</feature>
<dbReference type="InterPro" id="IPR050576">
    <property type="entry name" value="Cilia_flagella_integrity"/>
</dbReference>
<organism evidence="8 9">
    <name type="scientific">Emergomyces africanus</name>
    <dbReference type="NCBI Taxonomy" id="1955775"/>
    <lineage>
        <taxon>Eukaryota</taxon>
        <taxon>Fungi</taxon>
        <taxon>Dikarya</taxon>
        <taxon>Ascomycota</taxon>
        <taxon>Pezizomycotina</taxon>
        <taxon>Eurotiomycetes</taxon>
        <taxon>Eurotiomycetidae</taxon>
        <taxon>Onygenales</taxon>
        <taxon>Ajellomycetaceae</taxon>
        <taxon>Emergomyces</taxon>
    </lineage>
</organism>
<accession>A0A1B7P327</accession>
<dbReference type="EMBL" id="LGUA01000178">
    <property type="protein sequence ID" value="OAX83423.1"/>
    <property type="molecule type" value="Genomic_DNA"/>
</dbReference>
<reference evidence="8 9" key="1">
    <citation type="submission" date="2015-07" db="EMBL/GenBank/DDBJ databases">
        <title>Emmonsia species relationships and genome sequence.</title>
        <authorList>
            <person name="Cuomo C.A."/>
            <person name="Schwartz I.S."/>
            <person name="Kenyon C."/>
            <person name="de Hoog G.S."/>
            <person name="Govender N.P."/>
            <person name="Botha A."/>
            <person name="Moreno L."/>
            <person name="de Vries M."/>
            <person name="Munoz J.F."/>
            <person name="Stielow J.B."/>
        </authorList>
    </citation>
    <scope>NUCLEOTIDE SEQUENCE [LARGE SCALE GENOMIC DNA]</scope>
    <source>
        <strain evidence="8 9">CBS 136260</strain>
    </source>
</reference>
<dbReference type="Proteomes" id="UP000091918">
    <property type="component" value="Unassembled WGS sequence"/>
</dbReference>
<keyword evidence="2" id="KW-0433">Leucine-rich repeat</keyword>
<evidence type="ECO:0000259" key="7">
    <source>
        <dbReference type="PROSITE" id="PS50245"/>
    </source>
</evidence>
<dbReference type="STRING" id="1658172.A0A1B7P327"/>
<gene>
    <name evidence="8" type="ORF">ACJ72_02222</name>
</gene>
<feature type="domain" description="CAP-Gly" evidence="7">
    <location>
        <begin position="22"/>
        <end position="68"/>
    </location>
</feature>
<comment type="caution">
    <text evidence="8">The sequence shown here is derived from an EMBL/GenBank/DDBJ whole genome shotgun (WGS) entry which is preliminary data.</text>
</comment>
<evidence type="ECO:0000256" key="3">
    <source>
        <dbReference type="ARBA" id="ARBA00022737"/>
    </source>
</evidence>
<evidence type="ECO:0000256" key="5">
    <source>
        <dbReference type="ARBA" id="ARBA00023273"/>
    </source>
</evidence>
<dbReference type="PANTHER" id="PTHR45973:SF9">
    <property type="entry name" value="LEUCINE-RICH REPEAT-CONTAINING PROTEIN 46"/>
    <property type="match status" value="1"/>
</dbReference>
<comment type="subcellular location">
    <subcellularLocation>
        <location evidence="1">Cell projection</location>
        <location evidence="1">Cilium</location>
    </subcellularLocation>
</comment>
<dbReference type="SUPFAM" id="SSF52058">
    <property type="entry name" value="L domain-like"/>
    <property type="match status" value="1"/>
</dbReference>
<keyword evidence="4" id="KW-0969">Cilium</keyword>